<keyword evidence="1" id="KW-1133">Transmembrane helix</keyword>
<protein>
    <submittedName>
        <fullName evidence="2">Uncharacterized protein</fullName>
    </submittedName>
</protein>
<proteinExistence type="predicted"/>
<evidence type="ECO:0000313" key="2">
    <source>
        <dbReference type="EMBL" id="MBW79491.1"/>
    </source>
</evidence>
<keyword evidence="1" id="KW-0472">Membrane</keyword>
<dbReference type="AlphaFoldDB" id="A0A2M4DPP1"/>
<accession>A0A2M4DPP1</accession>
<feature type="transmembrane region" description="Helical" evidence="1">
    <location>
        <begin position="6"/>
        <end position="30"/>
    </location>
</feature>
<reference evidence="2" key="1">
    <citation type="submission" date="2018-01" db="EMBL/GenBank/DDBJ databases">
        <title>An insight into the sialome of Amazonian anophelines.</title>
        <authorList>
            <person name="Ribeiro J.M."/>
            <person name="Scarpassa V."/>
            <person name="Calvo E."/>
        </authorList>
    </citation>
    <scope>NUCLEOTIDE SEQUENCE</scope>
</reference>
<sequence length="66" mass="7108">MQLDAANAYALHTQASFLPSLPIFFLLLLLDKLSATIGRPAMNRFGKPAPKEILLQGANGIDLDGK</sequence>
<organism evidence="2">
    <name type="scientific">Anopheles darlingi</name>
    <name type="common">Mosquito</name>
    <dbReference type="NCBI Taxonomy" id="43151"/>
    <lineage>
        <taxon>Eukaryota</taxon>
        <taxon>Metazoa</taxon>
        <taxon>Ecdysozoa</taxon>
        <taxon>Arthropoda</taxon>
        <taxon>Hexapoda</taxon>
        <taxon>Insecta</taxon>
        <taxon>Pterygota</taxon>
        <taxon>Neoptera</taxon>
        <taxon>Endopterygota</taxon>
        <taxon>Diptera</taxon>
        <taxon>Nematocera</taxon>
        <taxon>Culicoidea</taxon>
        <taxon>Culicidae</taxon>
        <taxon>Anophelinae</taxon>
        <taxon>Anopheles</taxon>
    </lineage>
</organism>
<name>A0A2M4DPP1_ANODA</name>
<dbReference type="EMBL" id="GGFL01015313">
    <property type="protein sequence ID" value="MBW79491.1"/>
    <property type="molecule type" value="Transcribed_RNA"/>
</dbReference>
<evidence type="ECO:0000256" key="1">
    <source>
        <dbReference type="SAM" id="Phobius"/>
    </source>
</evidence>
<keyword evidence="1" id="KW-0812">Transmembrane</keyword>